<evidence type="ECO:0000256" key="1">
    <source>
        <dbReference type="SAM" id="MobiDB-lite"/>
    </source>
</evidence>
<feature type="region of interest" description="Disordered" evidence="1">
    <location>
        <begin position="1"/>
        <end position="43"/>
    </location>
</feature>
<sequence>MQKIASGSCKGLLPDSRMDGNVQIGSKTGQRQSSDFTEGFEKGKGVLRRRNEGVVPLRAQYSNGVDDMSPTSTTMWVSSLVLAIQLFSPPVAGSKSQMVDGQ</sequence>
<protein>
    <submittedName>
        <fullName evidence="2">Uncharacterized protein</fullName>
    </submittedName>
</protein>
<proteinExistence type="predicted"/>
<dbReference type="AlphaFoldDB" id="A0AAD6PEL4"/>
<organism evidence="2 3">
    <name type="scientific">Salix udensis</name>
    <dbReference type="NCBI Taxonomy" id="889485"/>
    <lineage>
        <taxon>Eukaryota</taxon>
        <taxon>Viridiplantae</taxon>
        <taxon>Streptophyta</taxon>
        <taxon>Embryophyta</taxon>
        <taxon>Tracheophyta</taxon>
        <taxon>Spermatophyta</taxon>
        <taxon>Magnoliopsida</taxon>
        <taxon>eudicotyledons</taxon>
        <taxon>Gunneridae</taxon>
        <taxon>Pentapetalae</taxon>
        <taxon>rosids</taxon>
        <taxon>fabids</taxon>
        <taxon>Malpighiales</taxon>
        <taxon>Salicaceae</taxon>
        <taxon>Saliceae</taxon>
        <taxon>Salix</taxon>
    </lineage>
</organism>
<evidence type="ECO:0000313" key="3">
    <source>
        <dbReference type="Proteomes" id="UP001162972"/>
    </source>
</evidence>
<keyword evidence="3" id="KW-1185">Reference proteome</keyword>
<evidence type="ECO:0000313" key="2">
    <source>
        <dbReference type="EMBL" id="KAJ6426686.1"/>
    </source>
</evidence>
<dbReference type="EMBL" id="JAPFFJ010000005">
    <property type="protein sequence ID" value="KAJ6426686.1"/>
    <property type="molecule type" value="Genomic_DNA"/>
</dbReference>
<feature type="compositionally biased region" description="Polar residues" evidence="1">
    <location>
        <begin position="23"/>
        <end position="36"/>
    </location>
</feature>
<gene>
    <name evidence="2" type="ORF">OIU84_022305</name>
</gene>
<name>A0AAD6PEL4_9ROSI</name>
<accession>A0AAD6PEL4</accession>
<comment type="caution">
    <text evidence="2">The sequence shown here is derived from an EMBL/GenBank/DDBJ whole genome shotgun (WGS) entry which is preliminary data.</text>
</comment>
<dbReference type="Proteomes" id="UP001162972">
    <property type="component" value="Chromosome 1"/>
</dbReference>
<reference evidence="2 3" key="1">
    <citation type="journal article" date="2023" name="Int. J. Mol. Sci.">
        <title>De Novo Assembly and Annotation of 11 Diverse Shrub Willow (Salix) Genomes Reveals Novel Gene Organization in Sex-Linked Regions.</title>
        <authorList>
            <person name="Hyden B."/>
            <person name="Feng K."/>
            <person name="Yates T.B."/>
            <person name="Jawdy S."/>
            <person name="Cereghino C."/>
            <person name="Smart L.B."/>
            <person name="Muchero W."/>
        </authorList>
    </citation>
    <scope>NUCLEOTIDE SEQUENCE [LARGE SCALE GENOMIC DNA]</scope>
    <source>
        <tissue evidence="2">Shoot tip</tissue>
    </source>
</reference>